<sequence>MKRYEIENQIEETYVVRRKTAELQETYEYYSGIAAQAEEFFWQDGYQSYYAPRFEMALDLTSRYRHHLIGEADEALAELKKQEDDLEDALVDLLRKEAQDEH</sequence>
<proteinExistence type="predicted"/>
<feature type="coiled-coil region" evidence="1">
    <location>
        <begin position="65"/>
        <end position="99"/>
    </location>
</feature>
<evidence type="ECO:0000256" key="1">
    <source>
        <dbReference type="SAM" id="Coils"/>
    </source>
</evidence>
<dbReference type="RefSeq" id="WP_077496828.1">
    <property type="nucleotide sequence ID" value="NZ_JAKEIN010000001.1"/>
</dbReference>
<reference evidence="2 3" key="1">
    <citation type="submission" date="2018-06" db="EMBL/GenBank/DDBJ databases">
        <authorList>
            <consortium name="Pathogen Informatics"/>
            <person name="Doyle S."/>
        </authorList>
    </citation>
    <scope>NUCLEOTIDE SEQUENCE [LARGE SCALE GENOMIC DNA]</scope>
    <source>
        <strain evidence="2 3">NCTC13773</strain>
    </source>
</reference>
<gene>
    <name evidence="2" type="ORF">NCTC13773_01214</name>
</gene>
<organism evidence="2 3">
    <name type="scientific">Streptococcus gallolyticus</name>
    <dbReference type="NCBI Taxonomy" id="315405"/>
    <lineage>
        <taxon>Bacteria</taxon>
        <taxon>Bacillati</taxon>
        <taxon>Bacillota</taxon>
        <taxon>Bacilli</taxon>
        <taxon>Lactobacillales</taxon>
        <taxon>Streptococcaceae</taxon>
        <taxon>Streptococcus</taxon>
    </lineage>
</organism>
<keyword evidence="1" id="KW-0175">Coiled coil</keyword>
<accession>A0AA94M2G8</accession>
<dbReference type="AlphaFoldDB" id="A0AA94M2G8"/>
<evidence type="ECO:0000313" key="3">
    <source>
        <dbReference type="Proteomes" id="UP000249013"/>
    </source>
</evidence>
<evidence type="ECO:0000313" key="2">
    <source>
        <dbReference type="EMBL" id="SQG79406.1"/>
    </source>
</evidence>
<dbReference type="EMBL" id="LS483409">
    <property type="protein sequence ID" value="SQG79406.1"/>
    <property type="molecule type" value="Genomic_DNA"/>
</dbReference>
<protein>
    <submittedName>
        <fullName evidence="2">Uncharacterized protein</fullName>
    </submittedName>
</protein>
<dbReference type="Proteomes" id="UP000249013">
    <property type="component" value="Chromosome 1"/>
</dbReference>
<name>A0AA94M2G8_9STRE</name>